<dbReference type="EMBL" id="JAGINU010000001">
    <property type="protein sequence ID" value="MBP2370012.1"/>
    <property type="molecule type" value="Genomic_DNA"/>
</dbReference>
<gene>
    <name evidence="1" type="ORF">JOF36_005708</name>
</gene>
<dbReference type="SUPFAM" id="SSF54427">
    <property type="entry name" value="NTF2-like"/>
    <property type="match status" value="1"/>
</dbReference>
<sequence length="142" mass="16064">MSPEDNKELVRRQFDEIWNGASWDVVQELFAADYVNHDPYNPDQPTGPAGFRARVEGYRGALDEFDLRVERQLADGDMVATHWSLRGVHRGPLEGVEPTGKKVYVDGQLLSRIVDGRFVEEWVHWDTLGLLRQLGDVTVSAG</sequence>
<dbReference type="InterPro" id="IPR032710">
    <property type="entry name" value="NTF2-like_dom_sf"/>
</dbReference>
<protein>
    <submittedName>
        <fullName evidence="1">Steroid delta-isomerase-like uncharacterized protein</fullName>
    </submittedName>
</protein>
<organism evidence="1 2">
    <name type="scientific">Pseudonocardia parietis</name>
    <dbReference type="NCBI Taxonomy" id="570936"/>
    <lineage>
        <taxon>Bacteria</taxon>
        <taxon>Bacillati</taxon>
        <taxon>Actinomycetota</taxon>
        <taxon>Actinomycetes</taxon>
        <taxon>Pseudonocardiales</taxon>
        <taxon>Pseudonocardiaceae</taxon>
        <taxon>Pseudonocardia</taxon>
    </lineage>
</organism>
<dbReference type="RefSeq" id="WP_210032858.1">
    <property type="nucleotide sequence ID" value="NZ_JAGINU010000001.1"/>
</dbReference>
<dbReference type="Pfam" id="PF07366">
    <property type="entry name" value="SnoaL"/>
    <property type="match status" value="1"/>
</dbReference>
<dbReference type="PANTHER" id="PTHR38436:SF1">
    <property type="entry name" value="ESTER CYCLASE"/>
    <property type="match status" value="1"/>
</dbReference>
<dbReference type="Gene3D" id="3.10.450.50">
    <property type="match status" value="1"/>
</dbReference>
<dbReference type="Proteomes" id="UP001519295">
    <property type="component" value="Unassembled WGS sequence"/>
</dbReference>
<name>A0ABS4W1C5_9PSEU</name>
<evidence type="ECO:0000313" key="2">
    <source>
        <dbReference type="Proteomes" id="UP001519295"/>
    </source>
</evidence>
<reference evidence="1 2" key="1">
    <citation type="submission" date="2021-03" db="EMBL/GenBank/DDBJ databases">
        <title>Sequencing the genomes of 1000 actinobacteria strains.</title>
        <authorList>
            <person name="Klenk H.-P."/>
        </authorList>
    </citation>
    <scope>NUCLEOTIDE SEQUENCE [LARGE SCALE GENOMIC DNA]</scope>
    <source>
        <strain evidence="1 2">DSM 45256</strain>
    </source>
</reference>
<keyword evidence="2" id="KW-1185">Reference proteome</keyword>
<dbReference type="InterPro" id="IPR009959">
    <property type="entry name" value="Cyclase_SnoaL-like"/>
</dbReference>
<dbReference type="PANTHER" id="PTHR38436">
    <property type="entry name" value="POLYKETIDE CYCLASE SNOAL-LIKE DOMAIN"/>
    <property type="match status" value="1"/>
</dbReference>
<proteinExistence type="predicted"/>
<accession>A0ABS4W1C5</accession>
<comment type="caution">
    <text evidence="1">The sequence shown here is derived from an EMBL/GenBank/DDBJ whole genome shotgun (WGS) entry which is preliminary data.</text>
</comment>
<evidence type="ECO:0000313" key="1">
    <source>
        <dbReference type="EMBL" id="MBP2370012.1"/>
    </source>
</evidence>